<protein>
    <submittedName>
        <fullName evidence="1">Regulator</fullName>
    </submittedName>
</protein>
<keyword evidence="2" id="KW-1185">Reference proteome</keyword>
<dbReference type="KEGG" id="salf:SMD44_08729"/>
<reference evidence="1 2" key="1">
    <citation type="submission" date="2017-05" db="EMBL/GenBank/DDBJ databases">
        <title>Streptomyces alboflavus Genome sequencing and assembly.</title>
        <authorList>
            <person name="Wang Y."/>
            <person name="Du B."/>
            <person name="Ding Y."/>
            <person name="Liu H."/>
            <person name="Hou Q."/>
            <person name="Liu K."/>
            <person name="Wang C."/>
            <person name="Yao L."/>
        </authorList>
    </citation>
    <scope>NUCLEOTIDE SEQUENCE [LARGE SCALE GENOMIC DNA]</scope>
    <source>
        <strain evidence="1 2">MDJK44</strain>
    </source>
</reference>
<accession>A0A1Z1WSE2</accession>
<dbReference type="AlphaFoldDB" id="A0A1Z1WSE2"/>
<sequence>MWDSEPALPAVLPADPDRVGQHGLEIVMAVCQSLHVRREPVGKRITTAIALADGPGGTWPAAVCDHRPLATGYRLPATRHRQPPTPLSGYGSSMGSFTPSFVSTTRKDRTSSPMFLRSCRLVLPRLELKVERLSAYVRDLA</sequence>
<dbReference type="Proteomes" id="UP000195880">
    <property type="component" value="Chromosome"/>
</dbReference>
<evidence type="ECO:0000313" key="1">
    <source>
        <dbReference type="EMBL" id="ARX89242.1"/>
    </source>
</evidence>
<name>A0A1Z1WSE2_9ACTN</name>
<dbReference type="EMBL" id="CP021748">
    <property type="protein sequence ID" value="ARX89242.1"/>
    <property type="molecule type" value="Genomic_DNA"/>
</dbReference>
<evidence type="ECO:0000313" key="2">
    <source>
        <dbReference type="Proteomes" id="UP000195880"/>
    </source>
</evidence>
<dbReference type="STRING" id="67267.GCA_000716675_00616"/>
<organism evidence="1 2">
    <name type="scientific">Streptomyces alboflavus</name>
    <dbReference type="NCBI Taxonomy" id="67267"/>
    <lineage>
        <taxon>Bacteria</taxon>
        <taxon>Bacillati</taxon>
        <taxon>Actinomycetota</taxon>
        <taxon>Actinomycetes</taxon>
        <taxon>Kitasatosporales</taxon>
        <taxon>Streptomycetaceae</taxon>
        <taxon>Streptomyces</taxon>
    </lineage>
</organism>
<proteinExistence type="predicted"/>
<dbReference type="eggNOG" id="ENOG502ZEEN">
    <property type="taxonomic scope" value="Bacteria"/>
</dbReference>
<gene>
    <name evidence="1" type="ORF">SMD44_08729</name>
</gene>